<dbReference type="SUPFAM" id="SSF50692">
    <property type="entry name" value="ADC-like"/>
    <property type="match status" value="1"/>
</dbReference>
<dbReference type="PIRSF" id="PIRSF036643">
    <property type="entry name" value="FDH_alpha"/>
    <property type="match status" value="1"/>
</dbReference>
<evidence type="ECO:0000256" key="9">
    <source>
        <dbReference type="ARBA" id="ARBA00023014"/>
    </source>
</evidence>
<evidence type="ECO:0000259" key="10">
    <source>
        <dbReference type="PROSITE" id="PS51085"/>
    </source>
</evidence>
<keyword evidence="5" id="KW-0479">Metal-binding</keyword>
<keyword evidence="6" id="KW-0677">Repeat</keyword>
<dbReference type="PROSITE" id="PS00198">
    <property type="entry name" value="4FE4S_FER_1"/>
    <property type="match status" value="1"/>
</dbReference>
<reference evidence="14" key="1">
    <citation type="journal article" date="2014" name="Int. J. Syst. Evol. Microbiol.">
        <title>Complete genome sequence of Corynebacterium casei LMG S-19264T (=DSM 44701T), isolated from a smear-ripened cheese.</title>
        <authorList>
            <consortium name="US DOE Joint Genome Institute (JGI-PGF)"/>
            <person name="Walter F."/>
            <person name="Albersmeier A."/>
            <person name="Kalinowski J."/>
            <person name="Ruckert C."/>
        </authorList>
    </citation>
    <scope>NUCLEOTIDE SEQUENCE</scope>
    <source>
        <strain evidence="14">CCM 7897</strain>
    </source>
</reference>
<comment type="caution">
    <text evidence="14">The sequence shown here is derived from an EMBL/GenBank/DDBJ whole genome shotgun (WGS) entry which is preliminary data.</text>
</comment>
<dbReference type="PROSITE" id="PS51839">
    <property type="entry name" value="4FE4S_HC3"/>
    <property type="match status" value="1"/>
</dbReference>
<feature type="domain" description="2Fe-2S ferredoxin-type" evidence="10">
    <location>
        <begin position="18"/>
        <end position="96"/>
    </location>
</feature>
<evidence type="ECO:0000256" key="8">
    <source>
        <dbReference type="ARBA" id="ARBA00023004"/>
    </source>
</evidence>
<feature type="domain" description="4Fe-4S ferredoxin-type" evidence="11">
    <location>
        <begin position="201"/>
        <end position="230"/>
    </location>
</feature>
<dbReference type="GO" id="GO:0016020">
    <property type="term" value="C:membrane"/>
    <property type="evidence" value="ECO:0007669"/>
    <property type="project" value="TreeGrafter"/>
</dbReference>
<dbReference type="SUPFAM" id="SSF54862">
    <property type="entry name" value="4Fe-4S ferredoxins"/>
    <property type="match status" value="1"/>
</dbReference>
<keyword evidence="9" id="KW-0411">Iron-sulfur</keyword>
<dbReference type="Pfam" id="PF00384">
    <property type="entry name" value="Molybdopterin"/>
    <property type="match status" value="1"/>
</dbReference>
<dbReference type="CDD" id="cd00508">
    <property type="entry name" value="MopB_CT_Fdh-Nap-like"/>
    <property type="match status" value="1"/>
</dbReference>
<keyword evidence="8" id="KW-0408">Iron</keyword>
<dbReference type="SMART" id="SM00929">
    <property type="entry name" value="NADH-G_4Fe-4S_3"/>
    <property type="match status" value="1"/>
</dbReference>
<dbReference type="Gene3D" id="2.20.25.90">
    <property type="entry name" value="ADC-like domains"/>
    <property type="match status" value="1"/>
</dbReference>
<dbReference type="Pfam" id="PF01568">
    <property type="entry name" value="Molydop_binding"/>
    <property type="match status" value="1"/>
</dbReference>
<dbReference type="InterPro" id="IPR006655">
    <property type="entry name" value="Mopterin_OxRdtase_prok_CS"/>
</dbReference>
<dbReference type="GO" id="GO:0051537">
    <property type="term" value="F:2 iron, 2 sulfur cluster binding"/>
    <property type="evidence" value="ECO:0007669"/>
    <property type="project" value="UniProtKB-KW"/>
</dbReference>
<dbReference type="Gene3D" id="2.40.40.20">
    <property type="match status" value="1"/>
</dbReference>
<dbReference type="CDD" id="cd02753">
    <property type="entry name" value="MopB_Formate-Dh-H"/>
    <property type="match status" value="1"/>
</dbReference>
<dbReference type="GO" id="GO:0046872">
    <property type="term" value="F:metal ion binding"/>
    <property type="evidence" value="ECO:0007669"/>
    <property type="project" value="UniProtKB-KW"/>
</dbReference>
<dbReference type="PROSITE" id="PS51669">
    <property type="entry name" value="4FE4S_MOW_BIS_MGD"/>
    <property type="match status" value="1"/>
</dbReference>
<protein>
    <submittedName>
        <fullName evidence="14">Formate dehydrogenase subunit alpha</fullName>
    </submittedName>
</protein>
<dbReference type="Gene3D" id="3.40.50.740">
    <property type="match status" value="1"/>
</dbReference>
<dbReference type="Gene3D" id="3.10.20.740">
    <property type="match status" value="1"/>
</dbReference>
<dbReference type="InterPro" id="IPR041924">
    <property type="entry name" value="Formate_Dh-H_N"/>
</dbReference>
<feature type="domain" description="4Fe-4S His(Cys)3-ligated-type" evidence="13">
    <location>
        <begin position="96"/>
        <end position="135"/>
    </location>
</feature>
<organism evidence="14 15">
    <name type="scientific">Azorhizobium oxalatiphilum</name>
    <dbReference type="NCBI Taxonomy" id="980631"/>
    <lineage>
        <taxon>Bacteria</taxon>
        <taxon>Pseudomonadati</taxon>
        <taxon>Pseudomonadota</taxon>
        <taxon>Alphaproteobacteria</taxon>
        <taxon>Hyphomicrobiales</taxon>
        <taxon>Xanthobacteraceae</taxon>
        <taxon>Azorhizobium</taxon>
    </lineage>
</organism>
<dbReference type="InterPro" id="IPR006963">
    <property type="entry name" value="Mopterin_OxRdtase_4Fe-4S_dom"/>
</dbReference>
<dbReference type="Gene3D" id="3.30.70.20">
    <property type="match status" value="1"/>
</dbReference>
<dbReference type="FunFam" id="3.30.70.20:FF:000035">
    <property type="entry name" value="Iron hydrogenase 1"/>
    <property type="match status" value="1"/>
</dbReference>
<dbReference type="SUPFAM" id="SSF54292">
    <property type="entry name" value="2Fe-2S ferredoxin-like"/>
    <property type="match status" value="1"/>
</dbReference>
<dbReference type="Gene3D" id="3.40.228.10">
    <property type="entry name" value="Dimethylsulfoxide Reductase, domain 2"/>
    <property type="match status" value="1"/>
</dbReference>
<evidence type="ECO:0000259" key="12">
    <source>
        <dbReference type="PROSITE" id="PS51669"/>
    </source>
</evidence>
<evidence type="ECO:0000313" key="14">
    <source>
        <dbReference type="EMBL" id="GGF67148.1"/>
    </source>
</evidence>
<proteinExistence type="inferred from homology"/>
<evidence type="ECO:0000259" key="13">
    <source>
        <dbReference type="PROSITE" id="PS51839"/>
    </source>
</evidence>
<dbReference type="EMBL" id="BMCT01000003">
    <property type="protein sequence ID" value="GGF67148.1"/>
    <property type="molecule type" value="Genomic_DNA"/>
</dbReference>
<dbReference type="InterPro" id="IPR017896">
    <property type="entry name" value="4Fe4S_Fe-S-bd"/>
</dbReference>
<dbReference type="PANTHER" id="PTHR43105">
    <property type="entry name" value="RESPIRATORY NITRATE REDUCTASE"/>
    <property type="match status" value="1"/>
</dbReference>
<evidence type="ECO:0000256" key="7">
    <source>
        <dbReference type="ARBA" id="ARBA00023002"/>
    </source>
</evidence>
<evidence type="ECO:0000256" key="2">
    <source>
        <dbReference type="ARBA" id="ARBA00007023"/>
    </source>
</evidence>
<dbReference type="PANTHER" id="PTHR43105:SF14">
    <property type="entry name" value="FORMATE DEHYDROGENASE H"/>
    <property type="match status" value="1"/>
</dbReference>
<feature type="domain" description="4Fe-4S ferredoxin-type" evidence="11">
    <location>
        <begin position="158"/>
        <end position="189"/>
    </location>
</feature>
<name>A0A917FDB3_9HYPH</name>
<dbReference type="GO" id="GO:0043546">
    <property type="term" value="F:molybdopterin cofactor binding"/>
    <property type="evidence" value="ECO:0007669"/>
    <property type="project" value="InterPro"/>
</dbReference>
<dbReference type="InterPro" id="IPR017900">
    <property type="entry name" value="4Fe4S_Fe_S_CS"/>
</dbReference>
<evidence type="ECO:0000259" key="11">
    <source>
        <dbReference type="PROSITE" id="PS51379"/>
    </source>
</evidence>
<dbReference type="InterPro" id="IPR006657">
    <property type="entry name" value="MoPterin_dinucl-bd_dom"/>
</dbReference>
<dbReference type="GO" id="GO:1990204">
    <property type="term" value="C:oxidoreductase complex"/>
    <property type="evidence" value="ECO:0007669"/>
    <property type="project" value="UniProtKB-ARBA"/>
</dbReference>
<accession>A0A917FDB3</accession>
<dbReference type="InterPro" id="IPR006478">
    <property type="entry name" value="Formate_DH_asu"/>
</dbReference>
<dbReference type="InterPro" id="IPR050123">
    <property type="entry name" value="Prok_molybdopt-oxidoreductase"/>
</dbReference>
<dbReference type="InterPro" id="IPR019574">
    <property type="entry name" value="NADH_UbQ_OxRdtase_Gsu_4Fe4S-bd"/>
</dbReference>
<comment type="similarity">
    <text evidence="2">In the C-terminal section; belongs to the prokaryotic molybdopterin-containing oxidoreductase family.</text>
</comment>
<sequence length="945" mass="104201">MSLVHEIDYGTPASKSEKLVTLTIDGMKVQVPEGTSIMRAAMEVGNQIPKLCATDMLDAFGSCRLCLIEIEGRNGTPASCTTPVAEGIVVKTQTERLKQIRRGVMELYISDHPLDCLTCSANGDCELQDMAGVVGLREVRYGYEGENHIKMGKDESNPYFTYEKSKCIVCNRCVRACEEVQGTFALTISGRGFGSRVSPGMDEEFLSSECVSCGACVQACPTATLNEKAMYDIGTPEHSLVTTCAYCGVGCTFKAEMRGDELVRMVPYKDGKANRGHSCVKGRFAYGYATHKDRILKPMIRSSIHEPWKEVSYEEAIAYAASEFKRIQEKYGRRAVGGITSSRCTNEETYLVQKLIRGAFGNNNVDTCARVCHSPTGYGLSQTYGTSAGTQDFDSVEESDVILVIGANPTDGHPVFGSRMKKRLREGAKLIVIDPRKIDLVRTPHVQADYHLPLRPGTNVAMVTAIAHVIVTEGLVHEDFVRDYCDWDEFQEWAEFVAEERHSPEAIQQYTGVDPALVRGAARLYAKGGNGAIYYGLGVTEHSQGSTTVIGIANLAMATGNIGRNGVGVNPLRGQNNVQGSCDMGSFPHELPGYRHVAEDDTRVLFERDWGVKLDDEPGLRIPNMFDAAVDGTFKGMYVQGEDILQSDPDTRHVSAGLGALECLVVQDLFLNETANYAHVFLPGCSFLEKDGTFTNAERRIQRVRKLMAPKNGYADWEVTIMLAEALGYKMDYQHPSEIMDEIARLTPTFTGVSYAKLEEAGSVQWPCNEKAPEGTPVMHIGGFVRGKGKFMLTEYVPTDERTGPRFPLLLTTGRILSQYNVGAQTRRTENVAWHPEDVLEIHPHDAETRGIRDGDYVRLDSRAGSTSLKAVISERMPTGVVYTTFHHPVTQANVITTDYSDWATNCPEYKVTAVQISPSNGPSPWQENYEAFSRQSRRIAEAAE</sequence>
<dbReference type="FunFam" id="3.10.20.740:FF:000005">
    <property type="entry name" value="NADH:ubiquinone oxidoreductase subunit"/>
    <property type="match status" value="1"/>
</dbReference>
<evidence type="ECO:0000256" key="3">
    <source>
        <dbReference type="ARBA" id="ARBA00022485"/>
    </source>
</evidence>
<dbReference type="PROSITE" id="PS51379">
    <property type="entry name" value="4FE4S_FER_2"/>
    <property type="match status" value="2"/>
</dbReference>
<keyword evidence="7" id="KW-0560">Oxidoreductase</keyword>
<evidence type="ECO:0000256" key="6">
    <source>
        <dbReference type="ARBA" id="ARBA00022737"/>
    </source>
</evidence>
<dbReference type="Proteomes" id="UP000606044">
    <property type="component" value="Unassembled WGS sequence"/>
</dbReference>
<dbReference type="FunFam" id="2.20.25.90:FF:000001">
    <property type="entry name" value="Formate dehydrogenase subunit alpha"/>
    <property type="match status" value="1"/>
</dbReference>
<evidence type="ECO:0000256" key="4">
    <source>
        <dbReference type="ARBA" id="ARBA00022714"/>
    </source>
</evidence>
<dbReference type="InterPro" id="IPR001041">
    <property type="entry name" value="2Fe-2S_ferredoxin-type"/>
</dbReference>
<dbReference type="RefSeq" id="WP_188579566.1">
    <property type="nucleotide sequence ID" value="NZ_BMCT01000003.1"/>
</dbReference>
<keyword evidence="4" id="KW-0001">2Fe-2S</keyword>
<dbReference type="Pfam" id="PF12838">
    <property type="entry name" value="Fer4_7"/>
    <property type="match status" value="1"/>
</dbReference>
<dbReference type="Pfam" id="PF10588">
    <property type="entry name" value="NADH-G_4Fe-4S_3"/>
    <property type="match status" value="1"/>
</dbReference>
<dbReference type="Pfam" id="PF13510">
    <property type="entry name" value="Fer2_4"/>
    <property type="match status" value="1"/>
</dbReference>
<dbReference type="SUPFAM" id="SSF53706">
    <property type="entry name" value="Formate dehydrogenase/DMSO reductase, domains 1-3"/>
    <property type="match status" value="1"/>
</dbReference>
<reference evidence="14" key="2">
    <citation type="submission" date="2020-09" db="EMBL/GenBank/DDBJ databases">
        <authorList>
            <person name="Sun Q."/>
            <person name="Sedlacek I."/>
        </authorList>
    </citation>
    <scope>NUCLEOTIDE SEQUENCE</scope>
    <source>
        <strain evidence="14">CCM 7897</strain>
    </source>
</reference>
<dbReference type="CDD" id="cd00207">
    <property type="entry name" value="fer2"/>
    <property type="match status" value="1"/>
</dbReference>
<evidence type="ECO:0000256" key="5">
    <source>
        <dbReference type="ARBA" id="ARBA00022723"/>
    </source>
</evidence>
<keyword evidence="15" id="KW-1185">Reference proteome</keyword>
<dbReference type="GO" id="GO:0051539">
    <property type="term" value="F:4 iron, 4 sulfur cluster binding"/>
    <property type="evidence" value="ECO:0007669"/>
    <property type="project" value="UniProtKB-KW"/>
</dbReference>
<dbReference type="GO" id="GO:0022904">
    <property type="term" value="P:respiratory electron transport chain"/>
    <property type="evidence" value="ECO:0007669"/>
    <property type="project" value="TreeGrafter"/>
</dbReference>
<dbReference type="PROSITE" id="PS00932">
    <property type="entry name" value="MOLYBDOPTERIN_PROK_3"/>
    <property type="match status" value="1"/>
</dbReference>
<dbReference type="InterPro" id="IPR009010">
    <property type="entry name" value="Asp_de-COase-like_dom_sf"/>
</dbReference>
<dbReference type="GO" id="GO:0008863">
    <property type="term" value="F:formate dehydrogenase (NAD+) activity"/>
    <property type="evidence" value="ECO:0007669"/>
    <property type="project" value="InterPro"/>
</dbReference>
<dbReference type="SMART" id="SM00926">
    <property type="entry name" value="Molybdop_Fe4S4"/>
    <property type="match status" value="1"/>
</dbReference>
<keyword evidence="3" id="KW-0004">4Fe-4S</keyword>
<dbReference type="InterPro" id="IPR036010">
    <property type="entry name" value="2Fe-2S_ferredoxin-like_sf"/>
</dbReference>
<feature type="domain" description="4Fe-4S Mo/W bis-MGD-type" evidence="12">
    <location>
        <begin position="237"/>
        <end position="293"/>
    </location>
</feature>
<evidence type="ECO:0000313" key="15">
    <source>
        <dbReference type="Proteomes" id="UP000606044"/>
    </source>
</evidence>
<dbReference type="AlphaFoldDB" id="A0A917FDB3"/>
<dbReference type="NCBIfam" id="TIGR01591">
    <property type="entry name" value="Fdh-alpha"/>
    <property type="match status" value="1"/>
</dbReference>
<gene>
    <name evidence="14" type="primary">fdhF</name>
    <name evidence="14" type="ORF">GCM10007301_28510</name>
</gene>
<dbReference type="GO" id="GO:0015942">
    <property type="term" value="P:formate metabolic process"/>
    <property type="evidence" value="ECO:0007669"/>
    <property type="project" value="InterPro"/>
</dbReference>
<evidence type="ECO:0000256" key="1">
    <source>
        <dbReference type="ARBA" id="ARBA00005404"/>
    </source>
</evidence>
<dbReference type="GO" id="GO:0003954">
    <property type="term" value="F:NADH dehydrogenase activity"/>
    <property type="evidence" value="ECO:0007669"/>
    <property type="project" value="TreeGrafter"/>
</dbReference>
<comment type="similarity">
    <text evidence="1">Belongs to the complex I 75 kDa subunit family.</text>
</comment>
<dbReference type="PROSITE" id="PS51085">
    <property type="entry name" value="2FE2S_FER_2"/>
    <property type="match status" value="1"/>
</dbReference>
<dbReference type="InterPro" id="IPR006656">
    <property type="entry name" value="Mopterin_OxRdtase"/>
</dbReference>
<dbReference type="Pfam" id="PF04879">
    <property type="entry name" value="Molybdop_Fe4S4"/>
    <property type="match status" value="1"/>
</dbReference>